<name>W3WN51_PESFW</name>
<dbReference type="PANTHER" id="PTHR40265">
    <property type="entry name" value="BLL2707 PROTEIN"/>
    <property type="match status" value="1"/>
</dbReference>
<dbReference type="InParanoid" id="W3WN51"/>
<dbReference type="Pfam" id="PF13468">
    <property type="entry name" value="Glyoxalase_3"/>
    <property type="match status" value="1"/>
</dbReference>
<feature type="domain" description="Glyoxalase-like" evidence="1">
    <location>
        <begin position="10"/>
        <end position="203"/>
    </location>
</feature>
<dbReference type="HOGENOM" id="CLU_058475_0_1_1"/>
<dbReference type="InterPro" id="IPR029068">
    <property type="entry name" value="Glyas_Bleomycin-R_OHBP_Dase"/>
</dbReference>
<dbReference type="AlphaFoldDB" id="W3WN51"/>
<dbReference type="PANTHER" id="PTHR40265:SF1">
    <property type="entry name" value="GLYOXALASE-LIKE DOMAIN-CONTAINING PROTEIN"/>
    <property type="match status" value="1"/>
</dbReference>
<dbReference type="EMBL" id="KI912118">
    <property type="protein sequence ID" value="ETS75278.1"/>
    <property type="molecule type" value="Genomic_DNA"/>
</dbReference>
<dbReference type="Proteomes" id="UP000030651">
    <property type="component" value="Unassembled WGS sequence"/>
</dbReference>
<evidence type="ECO:0000313" key="2">
    <source>
        <dbReference type="EMBL" id="ETS75278.1"/>
    </source>
</evidence>
<organism evidence="2 3">
    <name type="scientific">Pestalotiopsis fici (strain W106-1 / CGMCC3.15140)</name>
    <dbReference type="NCBI Taxonomy" id="1229662"/>
    <lineage>
        <taxon>Eukaryota</taxon>
        <taxon>Fungi</taxon>
        <taxon>Dikarya</taxon>
        <taxon>Ascomycota</taxon>
        <taxon>Pezizomycotina</taxon>
        <taxon>Sordariomycetes</taxon>
        <taxon>Xylariomycetidae</taxon>
        <taxon>Amphisphaeriales</taxon>
        <taxon>Sporocadaceae</taxon>
        <taxon>Pestalotiopsis</taxon>
    </lineage>
</organism>
<evidence type="ECO:0000259" key="1">
    <source>
        <dbReference type="Pfam" id="PF13468"/>
    </source>
</evidence>
<dbReference type="Gene3D" id="3.10.180.10">
    <property type="entry name" value="2,3-Dihydroxybiphenyl 1,2-Dioxygenase, domain 1"/>
    <property type="match status" value="1"/>
</dbReference>
<gene>
    <name evidence="2" type="ORF">PFICI_12222</name>
</gene>
<evidence type="ECO:0000313" key="3">
    <source>
        <dbReference type="Proteomes" id="UP000030651"/>
    </source>
</evidence>
<proteinExistence type="predicted"/>
<dbReference type="GeneID" id="19277235"/>
<sequence length="290" mass="31497">MSSSATTPLLDHIVILVPHSFLTSPPEWFANLFTFYPGGRHAGGLSDNALVLFADGSYIEFFAFVPGIDPVQREQHRWGKQKEGTVIDWALTLPGSAGEGLGELGKSFKTIQTAVKESHTGISYSDLTPGGRDRPDGVELKWAISSAQEGQDGSKKNLEPGLLPFWCLDDTKRELRVPYKQDQVVKHPTGAVGVSLVSVTPTGGAQAERLDKVYNALLSGETSEDDSIWDLATLEGEKIHTGGQVRLEPARDVKRVSIALFTELKELEGKKVGGNVDDNIKLEFELVAAK</sequence>
<protein>
    <recommendedName>
        <fullName evidence="1">Glyoxalase-like domain-containing protein</fullName>
    </recommendedName>
</protein>
<dbReference type="KEGG" id="pfy:PFICI_12222"/>
<reference evidence="3" key="1">
    <citation type="journal article" date="2015" name="BMC Genomics">
        <title>Genomic and transcriptomic analysis of the endophytic fungus Pestalotiopsis fici reveals its lifestyle and high potential for synthesis of natural products.</title>
        <authorList>
            <person name="Wang X."/>
            <person name="Zhang X."/>
            <person name="Liu L."/>
            <person name="Xiang M."/>
            <person name="Wang W."/>
            <person name="Sun X."/>
            <person name="Che Y."/>
            <person name="Guo L."/>
            <person name="Liu G."/>
            <person name="Guo L."/>
            <person name="Wang C."/>
            <person name="Yin W.B."/>
            <person name="Stadler M."/>
            <person name="Zhang X."/>
            <person name="Liu X."/>
        </authorList>
    </citation>
    <scope>NUCLEOTIDE SEQUENCE [LARGE SCALE GENOMIC DNA]</scope>
    <source>
        <strain evidence="3">W106-1 / CGMCC3.15140</strain>
    </source>
</reference>
<dbReference type="InterPro" id="IPR025870">
    <property type="entry name" value="Glyoxalase-like_dom"/>
</dbReference>
<keyword evidence="3" id="KW-1185">Reference proteome</keyword>
<dbReference type="eggNOG" id="ENOG502S4CM">
    <property type="taxonomic scope" value="Eukaryota"/>
</dbReference>
<dbReference type="RefSeq" id="XP_007838994.1">
    <property type="nucleotide sequence ID" value="XM_007840803.1"/>
</dbReference>
<accession>W3WN51</accession>
<dbReference type="OMA" id="ENTIVDW"/>
<dbReference type="OrthoDB" id="408973at2759"/>